<protein>
    <submittedName>
        <fullName evidence="1">Uncharacterized protein</fullName>
    </submittedName>
</protein>
<dbReference type="EMBL" id="BPNN01000008">
    <property type="protein sequence ID" value="GJA62249.1"/>
    <property type="molecule type" value="Genomic_DNA"/>
</dbReference>
<dbReference type="AlphaFoldDB" id="A0A7I8HY95"/>
<proteinExistence type="predicted"/>
<dbReference type="GeneID" id="97856672"/>
<gene>
    <name evidence="1" type="ORF">KAM351_08600</name>
</gene>
<name>A0A7I8HY95_AERCA</name>
<reference evidence="1" key="1">
    <citation type="submission" date="2021-07" db="EMBL/GenBank/DDBJ databases">
        <title>Draft genome sequence of carbapenem-resistant Aeromonas spp. in Japan.</title>
        <authorList>
            <person name="Maehana S."/>
            <person name="Suzuki M."/>
            <person name="Kitasato H."/>
        </authorList>
    </citation>
    <scope>NUCLEOTIDE SEQUENCE</scope>
    <source>
        <strain evidence="1">KAM351</strain>
    </source>
</reference>
<organism evidence="1 2">
    <name type="scientific">Aeromonas caviae</name>
    <name type="common">Aeromonas punctata</name>
    <dbReference type="NCBI Taxonomy" id="648"/>
    <lineage>
        <taxon>Bacteria</taxon>
        <taxon>Pseudomonadati</taxon>
        <taxon>Pseudomonadota</taxon>
        <taxon>Gammaproteobacteria</taxon>
        <taxon>Aeromonadales</taxon>
        <taxon>Aeromonadaceae</taxon>
        <taxon>Aeromonas</taxon>
    </lineage>
</organism>
<dbReference type="Proteomes" id="UP000886934">
    <property type="component" value="Unassembled WGS sequence"/>
</dbReference>
<comment type="caution">
    <text evidence="1">The sequence shown here is derived from an EMBL/GenBank/DDBJ whole genome shotgun (WGS) entry which is preliminary data.</text>
</comment>
<dbReference type="RefSeq" id="WP_042075798.1">
    <property type="nucleotide sequence ID" value="NZ_AP024136.1"/>
</dbReference>
<accession>A0A7I8HY95</accession>
<evidence type="ECO:0000313" key="2">
    <source>
        <dbReference type="Proteomes" id="UP000886934"/>
    </source>
</evidence>
<sequence>MSIDLAELHALGERIRSILTMSPLSEIEALMDTYLAGLDEHIGGVGARDLKSEQRQVLLQFKELLALVERERSQTETELLSLSKAGRATELYKKHAG</sequence>
<evidence type="ECO:0000313" key="1">
    <source>
        <dbReference type="EMBL" id="GJA62249.1"/>
    </source>
</evidence>